<evidence type="ECO:0000256" key="1">
    <source>
        <dbReference type="ARBA" id="ARBA00004496"/>
    </source>
</evidence>
<evidence type="ECO:0000256" key="9">
    <source>
        <dbReference type="ARBA" id="ARBA00024910"/>
    </source>
</evidence>
<evidence type="ECO:0000256" key="8">
    <source>
        <dbReference type="ARBA" id="ARBA00023306"/>
    </source>
</evidence>
<comment type="subcellular location">
    <subcellularLocation>
        <location evidence="1">Cytoplasm</location>
    </subcellularLocation>
</comment>
<keyword evidence="8" id="KW-0131">Cell cycle</keyword>
<dbReference type="PANTHER" id="PTHR34981:SF1">
    <property type="entry name" value="CELL DIVISION PROTEIN ZAPA"/>
    <property type="match status" value="1"/>
</dbReference>
<dbReference type="AlphaFoldDB" id="A0A1A9B0G9"/>
<reference evidence="12" key="1">
    <citation type="submission" date="2021-03" db="EMBL/GenBank/DDBJ databases">
        <title>Plesiomonas shigelloides zfcc0051, isolated from zebrafish feces.</title>
        <authorList>
            <person name="Vanderhoek Z."/>
            <person name="Gaulke C."/>
        </authorList>
    </citation>
    <scope>NUCLEOTIDE SEQUENCE</scope>
    <source>
        <strain evidence="12">Zfcc0051</strain>
    </source>
</reference>
<protein>
    <recommendedName>
        <fullName evidence="3">Cell division protein ZapA</fullName>
    </recommendedName>
    <alternativeName>
        <fullName evidence="11">Z ring-associated protein ZapA</fullName>
    </alternativeName>
</protein>
<evidence type="ECO:0000256" key="4">
    <source>
        <dbReference type="ARBA" id="ARBA00022490"/>
    </source>
</evidence>
<evidence type="ECO:0000313" key="12">
    <source>
        <dbReference type="EMBL" id="MBO1108942.1"/>
    </source>
</evidence>
<dbReference type="InterPro" id="IPR042233">
    <property type="entry name" value="Cell_div_ZapA_N"/>
</dbReference>
<dbReference type="GO" id="GO:0005829">
    <property type="term" value="C:cytosol"/>
    <property type="evidence" value="ECO:0007669"/>
    <property type="project" value="TreeGrafter"/>
</dbReference>
<accession>A0A1A9B0G9</accession>
<evidence type="ECO:0000256" key="2">
    <source>
        <dbReference type="ARBA" id="ARBA00010074"/>
    </source>
</evidence>
<dbReference type="KEGG" id="pshi:SAMEA2665130_2382"/>
<dbReference type="EMBL" id="JAFNAA010000013">
    <property type="protein sequence ID" value="MBO1108942.1"/>
    <property type="molecule type" value="Genomic_DNA"/>
</dbReference>
<comment type="caution">
    <text evidence="12">The sequence shown here is derived from an EMBL/GenBank/DDBJ whole genome shotgun (WGS) entry which is preliminary data.</text>
</comment>
<dbReference type="Gene3D" id="1.20.5.50">
    <property type="match status" value="1"/>
</dbReference>
<organism evidence="12 13">
    <name type="scientific">Plesiomonas shigelloides</name>
    <name type="common">Aeromonas shigelloides</name>
    <dbReference type="NCBI Taxonomy" id="703"/>
    <lineage>
        <taxon>Bacteria</taxon>
        <taxon>Pseudomonadati</taxon>
        <taxon>Pseudomonadota</taxon>
        <taxon>Gammaproteobacteria</taxon>
        <taxon>Enterobacterales</taxon>
        <taxon>Enterobacteriaceae</taxon>
        <taxon>Plesiomonas</taxon>
    </lineage>
</organism>
<dbReference type="GO" id="GO:0043093">
    <property type="term" value="P:FtsZ-dependent cytokinesis"/>
    <property type="evidence" value="ECO:0007669"/>
    <property type="project" value="TreeGrafter"/>
</dbReference>
<dbReference type="GO" id="GO:0030428">
    <property type="term" value="C:cell septum"/>
    <property type="evidence" value="ECO:0007669"/>
    <property type="project" value="TreeGrafter"/>
</dbReference>
<sequence length="111" mass="12863">MSTAEPVDIQILGRVIRVNCPEEQKNALFRSADELNKRLQELKQRSKVTNTEQLALIVALNMANELELERRKTQEYAASMEQRIRMLQSTIEQALVEQGQLTHTRHGTRFE</sequence>
<evidence type="ECO:0000256" key="11">
    <source>
        <dbReference type="ARBA" id="ARBA00033158"/>
    </source>
</evidence>
<dbReference type="GO" id="GO:0000921">
    <property type="term" value="P:septin ring assembly"/>
    <property type="evidence" value="ECO:0007669"/>
    <property type="project" value="TreeGrafter"/>
</dbReference>
<keyword evidence="4" id="KW-0963">Cytoplasm</keyword>
<keyword evidence="7" id="KW-0717">Septation</keyword>
<keyword evidence="6" id="KW-0175">Coiled coil</keyword>
<dbReference type="PANTHER" id="PTHR34981">
    <property type="entry name" value="CELL DIVISION PROTEIN ZAPA"/>
    <property type="match status" value="1"/>
</dbReference>
<evidence type="ECO:0000256" key="7">
    <source>
        <dbReference type="ARBA" id="ARBA00023210"/>
    </source>
</evidence>
<dbReference type="Pfam" id="PF05164">
    <property type="entry name" value="ZapA"/>
    <property type="match status" value="1"/>
</dbReference>
<gene>
    <name evidence="12" type="primary">zapA</name>
    <name evidence="12" type="ORF">J2R62_12090</name>
</gene>
<dbReference type="InterPro" id="IPR036192">
    <property type="entry name" value="Cell_div_ZapA-like_sf"/>
</dbReference>
<evidence type="ECO:0000256" key="10">
    <source>
        <dbReference type="ARBA" id="ARBA00026068"/>
    </source>
</evidence>
<evidence type="ECO:0000256" key="5">
    <source>
        <dbReference type="ARBA" id="ARBA00022618"/>
    </source>
</evidence>
<dbReference type="GeneID" id="69704153"/>
<dbReference type="Proteomes" id="UP000664658">
    <property type="component" value="Unassembled WGS sequence"/>
</dbReference>
<dbReference type="GO" id="GO:0000917">
    <property type="term" value="P:division septum assembly"/>
    <property type="evidence" value="ECO:0007669"/>
    <property type="project" value="UniProtKB-KW"/>
</dbReference>
<proteinExistence type="inferred from homology"/>
<dbReference type="GO" id="GO:0032153">
    <property type="term" value="C:cell division site"/>
    <property type="evidence" value="ECO:0007669"/>
    <property type="project" value="TreeGrafter"/>
</dbReference>
<comment type="similarity">
    <text evidence="2">Belongs to the ZapA family. Type 1 subfamily.</text>
</comment>
<comment type="function">
    <text evidence="9">Activator of cell division through the inhibition of FtsZ GTPase activity, therefore promoting FtsZ assembly into bundles of protofilaments necessary for the formation of the division Z ring. It is recruited early at mid-cell but it is not essential for cell division.</text>
</comment>
<dbReference type="NCBIfam" id="NF008209">
    <property type="entry name" value="PRK10972.1"/>
    <property type="match status" value="1"/>
</dbReference>
<evidence type="ECO:0000256" key="3">
    <source>
        <dbReference type="ARBA" id="ARBA00015195"/>
    </source>
</evidence>
<name>A0A1A9B0G9_PLESH</name>
<keyword evidence="5 12" id="KW-0132">Cell division</keyword>
<comment type="subunit">
    <text evidence="10">Homodimer. Interacts with FtsZ.</text>
</comment>
<dbReference type="Gene3D" id="3.30.160.880">
    <property type="entry name" value="Cell division protein ZapA protomer, N-terminal domain"/>
    <property type="match status" value="1"/>
</dbReference>
<evidence type="ECO:0000256" key="6">
    <source>
        <dbReference type="ARBA" id="ARBA00023054"/>
    </source>
</evidence>
<dbReference type="SUPFAM" id="SSF102829">
    <property type="entry name" value="Cell division protein ZapA-like"/>
    <property type="match status" value="1"/>
</dbReference>
<dbReference type="RefSeq" id="WP_010864397.1">
    <property type="nucleotide sequence ID" value="NZ_CP027852.1"/>
</dbReference>
<evidence type="ECO:0000313" key="13">
    <source>
        <dbReference type="Proteomes" id="UP000664658"/>
    </source>
</evidence>
<dbReference type="InterPro" id="IPR007838">
    <property type="entry name" value="Cell_div_ZapA-like"/>
</dbReference>